<keyword evidence="11" id="KW-1185">Reference proteome</keyword>
<keyword evidence="5 9" id="KW-0255">Endonuclease</keyword>
<dbReference type="GO" id="GO:0016787">
    <property type="term" value="F:hydrolase activity"/>
    <property type="evidence" value="ECO:0007669"/>
    <property type="project" value="UniProtKB-KW"/>
</dbReference>
<comment type="subunit">
    <text evidence="9">Homodimer, forms a heterotetramer with a Cas1 homodimer.</text>
</comment>
<evidence type="ECO:0000256" key="5">
    <source>
        <dbReference type="ARBA" id="ARBA00022759"/>
    </source>
</evidence>
<dbReference type="GO" id="GO:0051607">
    <property type="term" value="P:defense response to virus"/>
    <property type="evidence" value="ECO:0007669"/>
    <property type="project" value="UniProtKB-UniRule"/>
</dbReference>
<comment type="caution">
    <text evidence="10">The sequence shown here is derived from an EMBL/GenBank/DDBJ whole genome shotgun (WGS) entry which is preliminary data.</text>
</comment>
<gene>
    <name evidence="9" type="primary">cas2</name>
    <name evidence="10" type="ORF">BLW93_05575</name>
</gene>
<evidence type="ECO:0000256" key="3">
    <source>
        <dbReference type="ARBA" id="ARBA00022722"/>
    </source>
</evidence>
<keyword evidence="4 9" id="KW-0479">Metal-binding</keyword>
<sequence length="107" mass="12988">MEKTRIIKYLAVYDICIKDNTPKEIRLSAMRRMKLMRILYSYGIRTQLSVFELELSPSEKKEMIKRVKKYLRQNTDKFYLYPIDARSIESIIRIGNYDNTILKDYFF</sequence>
<protein>
    <recommendedName>
        <fullName evidence="9">CRISPR-associated endoribonuclease Cas2</fullName>
        <ecNumber evidence="9">3.1.-.-</ecNumber>
    </recommendedName>
</protein>
<dbReference type="InterPro" id="IPR019199">
    <property type="entry name" value="Virulence_VapD/CRISPR_Cas2"/>
</dbReference>
<dbReference type="EC" id="3.1.-.-" evidence="9"/>
<comment type="cofactor">
    <cofactor evidence="1 9">
        <name>Mg(2+)</name>
        <dbReference type="ChEBI" id="CHEBI:18420"/>
    </cofactor>
</comment>
<dbReference type="EMBL" id="MOEN01000018">
    <property type="protein sequence ID" value="OMH40396.1"/>
    <property type="molecule type" value="Genomic_DNA"/>
</dbReference>
<dbReference type="OrthoDB" id="14478at2"/>
<dbReference type="Gene3D" id="3.30.70.240">
    <property type="match status" value="1"/>
</dbReference>
<accession>A0A1R1MKV6</accession>
<dbReference type="NCBIfam" id="TIGR01573">
    <property type="entry name" value="cas2"/>
    <property type="match status" value="1"/>
</dbReference>
<dbReference type="PANTHER" id="PTHR34405">
    <property type="entry name" value="CRISPR-ASSOCIATED ENDORIBONUCLEASE CAS2"/>
    <property type="match status" value="1"/>
</dbReference>
<dbReference type="AlphaFoldDB" id="A0A1R1MKV6"/>
<dbReference type="InterPro" id="IPR021127">
    <property type="entry name" value="CRISPR_associated_Cas2"/>
</dbReference>
<evidence type="ECO:0000256" key="8">
    <source>
        <dbReference type="ARBA" id="ARBA00023118"/>
    </source>
</evidence>
<name>A0A1R1MKV6_9BACT</name>
<reference evidence="10 11" key="1">
    <citation type="submission" date="2016-10" db="EMBL/GenBank/DDBJ databases">
        <title>Genome sequence of a sulfur-reducing bacterium Desulfurobacterium indicum K6013.</title>
        <authorList>
            <person name="Cao J."/>
            <person name="Shao Z."/>
            <person name="Alain K."/>
            <person name="Jebbar M."/>
        </authorList>
    </citation>
    <scope>NUCLEOTIDE SEQUENCE [LARGE SCALE GENOMIC DNA]</scope>
    <source>
        <strain evidence="10 11">K6013</strain>
    </source>
</reference>
<evidence type="ECO:0000256" key="2">
    <source>
        <dbReference type="ARBA" id="ARBA00009959"/>
    </source>
</evidence>
<evidence type="ECO:0000256" key="6">
    <source>
        <dbReference type="ARBA" id="ARBA00022801"/>
    </source>
</evidence>
<keyword evidence="7 9" id="KW-0460">Magnesium</keyword>
<evidence type="ECO:0000256" key="4">
    <source>
        <dbReference type="ARBA" id="ARBA00022723"/>
    </source>
</evidence>
<feature type="binding site" evidence="9">
    <location>
        <position position="14"/>
    </location>
    <ligand>
        <name>Mg(2+)</name>
        <dbReference type="ChEBI" id="CHEBI:18420"/>
        <note>catalytic</note>
    </ligand>
</feature>
<dbReference type="Proteomes" id="UP000187408">
    <property type="component" value="Unassembled WGS sequence"/>
</dbReference>
<evidence type="ECO:0000256" key="1">
    <source>
        <dbReference type="ARBA" id="ARBA00001946"/>
    </source>
</evidence>
<dbReference type="GO" id="GO:0043571">
    <property type="term" value="P:maintenance of CRISPR repeat elements"/>
    <property type="evidence" value="ECO:0007669"/>
    <property type="project" value="UniProtKB-UniRule"/>
</dbReference>
<dbReference type="HAMAP" id="MF_01471">
    <property type="entry name" value="Cas2"/>
    <property type="match status" value="1"/>
</dbReference>
<dbReference type="RefSeq" id="WP_076713116.1">
    <property type="nucleotide sequence ID" value="NZ_MOEN01000018.1"/>
</dbReference>
<evidence type="ECO:0000256" key="9">
    <source>
        <dbReference type="HAMAP-Rule" id="MF_01471"/>
    </source>
</evidence>
<keyword evidence="6 9" id="KW-0378">Hydrolase</keyword>
<comment type="function">
    <text evidence="9">CRISPR (clustered regularly interspaced short palindromic repeat), is an adaptive immune system that provides protection against mobile genetic elements (viruses, transposable elements and conjugative plasmids). CRISPR clusters contain sequences complementary to antecedent mobile elements and target invading nucleic acids. CRISPR clusters are transcribed and processed into CRISPR RNA (crRNA). Functions as a ssRNA-specific endoribonuclease. Involved in the integration of spacer DNA into the CRISPR cassette.</text>
</comment>
<organism evidence="10 11">
    <name type="scientific">Desulfurobacterium indicum</name>
    <dbReference type="NCBI Taxonomy" id="1914305"/>
    <lineage>
        <taxon>Bacteria</taxon>
        <taxon>Pseudomonadati</taxon>
        <taxon>Aquificota</taxon>
        <taxon>Aquificia</taxon>
        <taxon>Desulfurobacteriales</taxon>
        <taxon>Desulfurobacteriaceae</taxon>
        <taxon>Desulfurobacterium</taxon>
    </lineage>
</organism>
<dbReference type="CDD" id="cd09725">
    <property type="entry name" value="Cas2_I_II_III"/>
    <property type="match status" value="1"/>
</dbReference>
<keyword evidence="8 9" id="KW-0051">Antiviral defense</keyword>
<dbReference type="GO" id="GO:0004521">
    <property type="term" value="F:RNA endonuclease activity"/>
    <property type="evidence" value="ECO:0007669"/>
    <property type="project" value="InterPro"/>
</dbReference>
<evidence type="ECO:0000313" key="10">
    <source>
        <dbReference type="EMBL" id="OMH40396.1"/>
    </source>
</evidence>
<comment type="similarity">
    <text evidence="2 9">Belongs to the CRISPR-associated endoribonuclease Cas2 protein family.</text>
</comment>
<dbReference type="SUPFAM" id="SSF143430">
    <property type="entry name" value="TTP0101/SSO1404-like"/>
    <property type="match status" value="1"/>
</dbReference>
<dbReference type="Pfam" id="PF09827">
    <property type="entry name" value="CRISPR_Cas2"/>
    <property type="match status" value="1"/>
</dbReference>
<dbReference type="STRING" id="1914305.BLW93_05575"/>
<evidence type="ECO:0000256" key="7">
    <source>
        <dbReference type="ARBA" id="ARBA00022842"/>
    </source>
</evidence>
<proteinExistence type="inferred from homology"/>
<dbReference type="GO" id="GO:0046872">
    <property type="term" value="F:metal ion binding"/>
    <property type="evidence" value="ECO:0007669"/>
    <property type="project" value="UniProtKB-UniRule"/>
</dbReference>
<keyword evidence="3 9" id="KW-0540">Nuclease</keyword>
<evidence type="ECO:0000313" key="11">
    <source>
        <dbReference type="Proteomes" id="UP000187408"/>
    </source>
</evidence>
<dbReference type="PANTHER" id="PTHR34405:SF3">
    <property type="entry name" value="CRISPR-ASSOCIATED ENDORIBONUCLEASE CAS2 3"/>
    <property type="match status" value="1"/>
</dbReference>